<dbReference type="EMBL" id="CAJNIZ010002006">
    <property type="protein sequence ID" value="CAE7204440.1"/>
    <property type="molecule type" value="Genomic_DNA"/>
</dbReference>
<evidence type="ECO:0000259" key="1">
    <source>
        <dbReference type="PROSITE" id="PS50020"/>
    </source>
</evidence>
<proteinExistence type="predicted"/>
<evidence type="ECO:0000313" key="3">
    <source>
        <dbReference type="Proteomes" id="UP000649617"/>
    </source>
</evidence>
<dbReference type="Proteomes" id="UP000649617">
    <property type="component" value="Unassembled WGS sequence"/>
</dbReference>
<gene>
    <name evidence="2" type="ORF">SPIL2461_LOCUS1928</name>
</gene>
<dbReference type="OrthoDB" id="421799at2759"/>
<comment type="caution">
    <text evidence="2">The sequence shown here is derived from an EMBL/GenBank/DDBJ whole genome shotgun (WGS) entry which is preliminary data.</text>
</comment>
<protein>
    <recommendedName>
        <fullName evidence="1">WW domain-containing protein</fullName>
    </recommendedName>
</protein>
<dbReference type="AlphaFoldDB" id="A0A812JFW2"/>
<accession>A0A812JFW2</accession>
<dbReference type="Gene3D" id="2.20.70.10">
    <property type="match status" value="1"/>
</dbReference>
<sequence length="368" mass="42263">SSRMECTNGVTSTDRISGKAHHYLFVSADVPNEDDCTAALPSMSLEGGSEEEFQAYWDWNSRTSRILKDGWIERMAHPQVNCETYWYNHCTDEITWEPPAGRPGVRKTFVSKGKKEDKTWCWGHSDFSQEGPVWTFTPPELKSIMKEGHAGDFGLATEELARRACYEFETWLPRVLSWHDYQYRCFWFYGGKDSADKNKDSGASAKSFFSADAEASRQLFADEDFFEACTRLLCKRLDRMHPINLTYFVWTYVRAGVVHKELLHAVAEHLCKGWLPTLDRCSLGTMLWNFSKLEFRHDRFFELSAQVCIHAHISRLGAGHFLQDCTGGIIWNLRAWHARCHGCLKLTFLLLLVSLATRIFFVCACTGT</sequence>
<feature type="non-terminal residue" evidence="2">
    <location>
        <position position="1"/>
    </location>
</feature>
<name>A0A812JFW2_SYMPI</name>
<keyword evidence="3" id="KW-1185">Reference proteome</keyword>
<organism evidence="2 3">
    <name type="scientific">Symbiodinium pilosum</name>
    <name type="common">Dinoflagellate</name>
    <dbReference type="NCBI Taxonomy" id="2952"/>
    <lineage>
        <taxon>Eukaryota</taxon>
        <taxon>Sar</taxon>
        <taxon>Alveolata</taxon>
        <taxon>Dinophyceae</taxon>
        <taxon>Suessiales</taxon>
        <taxon>Symbiodiniaceae</taxon>
        <taxon>Symbiodinium</taxon>
    </lineage>
</organism>
<feature type="domain" description="WW" evidence="1">
    <location>
        <begin position="65"/>
        <end position="101"/>
    </location>
</feature>
<reference evidence="2" key="1">
    <citation type="submission" date="2021-02" db="EMBL/GenBank/DDBJ databases">
        <authorList>
            <person name="Dougan E. K."/>
            <person name="Rhodes N."/>
            <person name="Thang M."/>
            <person name="Chan C."/>
        </authorList>
    </citation>
    <scope>NUCLEOTIDE SEQUENCE</scope>
</reference>
<dbReference type="InterPro" id="IPR001202">
    <property type="entry name" value="WW_dom"/>
</dbReference>
<evidence type="ECO:0000313" key="2">
    <source>
        <dbReference type="EMBL" id="CAE7204440.1"/>
    </source>
</evidence>
<dbReference type="PROSITE" id="PS50020">
    <property type="entry name" value="WW_DOMAIN_2"/>
    <property type="match status" value="1"/>
</dbReference>